<comment type="caution">
    <text evidence="8">The sequence shown here is derived from an EMBL/GenBank/DDBJ whole genome shotgun (WGS) entry which is preliminary data.</text>
</comment>
<feature type="active site" evidence="7">
    <location>
        <position position="81"/>
    </location>
</feature>
<dbReference type="InterPro" id="IPR029063">
    <property type="entry name" value="SAM-dependent_MTases_sf"/>
</dbReference>
<protein>
    <recommendedName>
        <fullName evidence="1">DNA (cytosine-5-)-methyltransferase</fullName>
        <ecNumber evidence="1">2.1.1.37</ecNumber>
    </recommendedName>
</protein>
<proteinExistence type="inferred from homology"/>
<dbReference type="PANTHER" id="PTHR10629:SF52">
    <property type="entry name" value="DNA (CYTOSINE-5)-METHYLTRANSFERASE 1"/>
    <property type="match status" value="1"/>
</dbReference>
<evidence type="ECO:0000256" key="5">
    <source>
        <dbReference type="ARBA" id="ARBA00022747"/>
    </source>
</evidence>
<dbReference type="PROSITE" id="PS00095">
    <property type="entry name" value="C5_MTASE_2"/>
    <property type="match status" value="1"/>
</dbReference>
<evidence type="ECO:0000256" key="3">
    <source>
        <dbReference type="ARBA" id="ARBA00022679"/>
    </source>
</evidence>
<dbReference type="Gene3D" id="3.40.50.150">
    <property type="entry name" value="Vaccinia Virus protein VP39"/>
    <property type="match status" value="1"/>
</dbReference>
<comment type="catalytic activity">
    <reaction evidence="6">
        <text>a 2'-deoxycytidine in DNA + S-adenosyl-L-methionine = a 5-methyl-2'-deoxycytidine in DNA + S-adenosyl-L-homocysteine + H(+)</text>
        <dbReference type="Rhea" id="RHEA:13681"/>
        <dbReference type="Rhea" id="RHEA-COMP:11369"/>
        <dbReference type="Rhea" id="RHEA-COMP:11370"/>
        <dbReference type="ChEBI" id="CHEBI:15378"/>
        <dbReference type="ChEBI" id="CHEBI:57856"/>
        <dbReference type="ChEBI" id="CHEBI:59789"/>
        <dbReference type="ChEBI" id="CHEBI:85452"/>
        <dbReference type="ChEBI" id="CHEBI:85454"/>
        <dbReference type="EC" id="2.1.1.37"/>
    </reaction>
</comment>
<evidence type="ECO:0000313" key="8">
    <source>
        <dbReference type="EMBL" id="NEK17732.1"/>
    </source>
</evidence>
<dbReference type="PANTHER" id="PTHR10629">
    <property type="entry name" value="CYTOSINE-SPECIFIC METHYLTRANSFERASE"/>
    <property type="match status" value="1"/>
</dbReference>
<gene>
    <name evidence="8" type="ORF">GR257_23175</name>
</gene>
<dbReference type="InterPro" id="IPR018117">
    <property type="entry name" value="C5_DNA_meth_AS"/>
</dbReference>
<evidence type="ECO:0000256" key="6">
    <source>
        <dbReference type="ARBA" id="ARBA00047422"/>
    </source>
</evidence>
<evidence type="ECO:0000256" key="2">
    <source>
        <dbReference type="ARBA" id="ARBA00022603"/>
    </source>
</evidence>
<keyword evidence="3 7" id="KW-0808">Transferase</keyword>
<dbReference type="EC" id="2.1.1.37" evidence="1"/>
<dbReference type="InterPro" id="IPR031303">
    <property type="entry name" value="C5_meth_CS"/>
</dbReference>
<dbReference type="GO" id="GO:0009307">
    <property type="term" value="P:DNA restriction-modification system"/>
    <property type="evidence" value="ECO:0007669"/>
    <property type="project" value="UniProtKB-KW"/>
</dbReference>
<accession>A0A7K3VLQ3</accession>
<evidence type="ECO:0000256" key="1">
    <source>
        <dbReference type="ARBA" id="ARBA00011975"/>
    </source>
</evidence>
<dbReference type="SUPFAM" id="SSF53335">
    <property type="entry name" value="S-adenosyl-L-methionine-dependent methyltransferases"/>
    <property type="match status" value="1"/>
</dbReference>
<dbReference type="GO" id="GO:0003886">
    <property type="term" value="F:DNA (cytosine-5-)-methyltransferase activity"/>
    <property type="evidence" value="ECO:0007669"/>
    <property type="project" value="UniProtKB-EC"/>
</dbReference>
<dbReference type="GO" id="GO:0044027">
    <property type="term" value="P:negative regulation of gene expression via chromosomal CpG island methylation"/>
    <property type="evidence" value="ECO:0007669"/>
    <property type="project" value="TreeGrafter"/>
</dbReference>
<sequence length="391" mass="43967">MRAIELFAGAGGLGMGISLAGFKPELVVEWDRWCCDTLRENRKIRNSVISSWPRPVEGDVRAVDFRVFENKIDLVTGGPPCQPFSIGGAHRAHDDSRDMWPEAVRAIREVRPRAFIFENVKGLTRQSFAAYLGHILLQLQYPSIERGHDESWQDHRDRLQRHHTSGGKIEYRVIPQLINAANYGVPQKRERVVFVGFVEGIDADWCFPRETHSLDALLHDQFGSGEYWERHRVASKDRVINERYKARGERLAEKPIEQAWLTVRDALRGLPEPHSRDGETGIHNHRLQAGARSYVGHTGSSLDEPAKTLKAGVHGVPGGENMLRRADGSVRYFTIRESARLQAFPDNYVLHGAWSEAMRQLGNAVPVTLGEVVAKSVRAHLAASMTQPGRA</sequence>
<evidence type="ECO:0000256" key="4">
    <source>
        <dbReference type="ARBA" id="ARBA00022691"/>
    </source>
</evidence>
<dbReference type="GO" id="GO:0032259">
    <property type="term" value="P:methylation"/>
    <property type="evidence" value="ECO:0007669"/>
    <property type="project" value="UniProtKB-KW"/>
</dbReference>
<dbReference type="GO" id="GO:0003677">
    <property type="term" value="F:DNA binding"/>
    <property type="evidence" value="ECO:0007669"/>
    <property type="project" value="TreeGrafter"/>
</dbReference>
<dbReference type="EMBL" id="WUFV01000015">
    <property type="protein sequence ID" value="NEK17732.1"/>
    <property type="molecule type" value="Genomic_DNA"/>
</dbReference>
<name>A0A7K3VLQ3_RHILE</name>
<dbReference type="Gene3D" id="3.90.120.10">
    <property type="entry name" value="DNA Methylase, subunit A, domain 2"/>
    <property type="match status" value="1"/>
</dbReference>
<evidence type="ECO:0000313" key="9">
    <source>
        <dbReference type="Proteomes" id="UP000471705"/>
    </source>
</evidence>
<organism evidence="8 9">
    <name type="scientific">Rhizobium leguminosarum</name>
    <dbReference type="NCBI Taxonomy" id="384"/>
    <lineage>
        <taxon>Bacteria</taxon>
        <taxon>Pseudomonadati</taxon>
        <taxon>Pseudomonadota</taxon>
        <taxon>Alphaproteobacteria</taxon>
        <taxon>Hyphomicrobiales</taxon>
        <taxon>Rhizobiaceae</taxon>
        <taxon>Rhizobium/Agrobacterium group</taxon>
        <taxon>Rhizobium</taxon>
    </lineage>
</organism>
<evidence type="ECO:0000256" key="7">
    <source>
        <dbReference type="PROSITE-ProRule" id="PRU01016"/>
    </source>
</evidence>
<dbReference type="PROSITE" id="PS51679">
    <property type="entry name" value="SAM_MT_C5"/>
    <property type="match status" value="1"/>
</dbReference>
<dbReference type="Proteomes" id="UP000471705">
    <property type="component" value="Unassembled WGS sequence"/>
</dbReference>
<dbReference type="Pfam" id="PF00145">
    <property type="entry name" value="DNA_methylase"/>
    <property type="match status" value="2"/>
</dbReference>
<dbReference type="PROSITE" id="PS00094">
    <property type="entry name" value="C5_MTASE_1"/>
    <property type="match status" value="1"/>
</dbReference>
<keyword evidence="2 7" id="KW-0489">Methyltransferase</keyword>
<reference evidence="8 9" key="1">
    <citation type="submission" date="2019-12" db="EMBL/GenBank/DDBJ databases">
        <title>Rhizobium genotypes associated with high levels of biological nitrogen fixation by grain legumes in a temperate-maritime cropping system.</title>
        <authorList>
            <person name="Maluk M."/>
            <person name="Francesc Ferrando Molina F."/>
            <person name="Lopez Del Egido L."/>
            <person name="Lafos M."/>
            <person name="Langarica-Fuentes A."/>
            <person name="Gebre Yohannes G."/>
            <person name="Young M.W."/>
            <person name="Martin P."/>
            <person name="Gantlett R."/>
            <person name="Kenicer G."/>
            <person name="Hawes C."/>
            <person name="Begg G.S."/>
            <person name="Quilliam R.S."/>
            <person name="Squire G.R."/>
            <person name="Poole P.S."/>
            <person name="Young P.W."/>
            <person name="Iannetta P.M."/>
            <person name="James E.K."/>
        </authorList>
    </citation>
    <scope>NUCLEOTIDE SEQUENCE [LARGE SCALE GENOMIC DNA]</scope>
    <source>
        <strain evidence="8 9">JHI54</strain>
    </source>
</reference>
<keyword evidence="5" id="KW-0680">Restriction system</keyword>
<comment type="similarity">
    <text evidence="7">Belongs to the class I-like SAM-binding methyltransferase superfamily. C5-methyltransferase family.</text>
</comment>
<dbReference type="InterPro" id="IPR050390">
    <property type="entry name" value="C5-Methyltransferase"/>
</dbReference>
<dbReference type="PRINTS" id="PR00105">
    <property type="entry name" value="C5METTRFRASE"/>
</dbReference>
<dbReference type="InterPro" id="IPR001525">
    <property type="entry name" value="C5_MeTfrase"/>
</dbReference>
<dbReference type="AlphaFoldDB" id="A0A7K3VLQ3"/>
<keyword evidence="4 7" id="KW-0949">S-adenosyl-L-methionine</keyword>